<organism evidence="1 2">
    <name type="scientific">Rugamonas rubra</name>
    <dbReference type="NCBI Taxonomy" id="758825"/>
    <lineage>
        <taxon>Bacteria</taxon>
        <taxon>Pseudomonadati</taxon>
        <taxon>Pseudomonadota</taxon>
        <taxon>Betaproteobacteria</taxon>
        <taxon>Burkholderiales</taxon>
        <taxon>Oxalobacteraceae</taxon>
        <taxon>Telluria group</taxon>
        <taxon>Rugamonas</taxon>
    </lineage>
</organism>
<gene>
    <name evidence="1" type="ORF">SAMN02982985_01398</name>
</gene>
<evidence type="ECO:0000313" key="1">
    <source>
        <dbReference type="EMBL" id="SFL75985.1"/>
    </source>
</evidence>
<protein>
    <submittedName>
        <fullName evidence="1">Uncharacterized conserved protein YkaA, UPF0111/DUF47 family</fullName>
    </submittedName>
</protein>
<dbReference type="EMBL" id="FOTW01000007">
    <property type="protein sequence ID" value="SFL75985.1"/>
    <property type="molecule type" value="Genomic_DNA"/>
</dbReference>
<dbReference type="AlphaFoldDB" id="A0A1I4KAX8"/>
<dbReference type="InterPro" id="IPR038078">
    <property type="entry name" value="PhoU-like_sf"/>
</dbReference>
<keyword evidence="2" id="KW-1185">Reference proteome</keyword>
<dbReference type="STRING" id="758825.SAMN02982985_01398"/>
<reference evidence="1 2" key="1">
    <citation type="submission" date="2016-10" db="EMBL/GenBank/DDBJ databases">
        <authorList>
            <person name="de Groot N.N."/>
        </authorList>
    </citation>
    <scope>NUCLEOTIDE SEQUENCE [LARGE SCALE GENOMIC DNA]</scope>
    <source>
        <strain evidence="1 2">ATCC 43154</strain>
    </source>
</reference>
<dbReference type="RefSeq" id="WP_093385538.1">
    <property type="nucleotide sequence ID" value="NZ_FOTW01000007.1"/>
</dbReference>
<dbReference type="Gene3D" id="1.20.58.220">
    <property type="entry name" value="Phosphate transport system protein phou homolog 2, domain 2"/>
    <property type="match status" value="1"/>
</dbReference>
<sequence>MLKEDVVESIGEAGLLLPTRIKAALAANDRLKLRLSVVQAAIQHAEHPKRGALDLSREQAAAGLREAWMDEMLASAARGGEMVFLPGLPLLCRGAAADLAAMAKALGEGEAASALRQRAAHWVEWLDAVQDESLSNEDVARLTRGDRDHGDGVHLVVMDMHKQLNRVAAALASEEVDGAHTWNLAAPDRALVAAFMRGLHRTAGLKFDHPGLDTAATRDGARLLLQNDIGTNDAHVLVMHVADLNITLTYSDLHQSRFEFFRELLAAQGASWSVVEPRVTPGLNMGAAYFVGTASFACADADGVARTLQEVGARIVFLIDWNRARKRLQLFVSKPAAIAVLNAAAALEVGHMAWLKAGGEKLMYSVMQAVGDGIFRLGDRLDGVLGETAAQQFLVDALALASRALLDGRPLAQIEDETRVLLTRQLRDWASEFELAGEHAAYCHELAMALRDLLAHGGGAREAAAAALRAKNWERRADDLVEQGRAAAKRHQRWGQFAHLLALADDVADELEEAIYLLALIVEEHEDALRHGVRQALQPLAEGVLEACENYVKALALAATLSHGAEMDSSDAFLDATWRVVLAERACDEQLRAARRLILKELSKAAEMTLAGDLAGTIERASDALMVASFALREVVLARTGAVA</sequence>
<name>A0A1I4KAX8_9BURK</name>
<dbReference type="Proteomes" id="UP000199470">
    <property type="component" value="Unassembled WGS sequence"/>
</dbReference>
<evidence type="ECO:0000313" key="2">
    <source>
        <dbReference type="Proteomes" id="UP000199470"/>
    </source>
</evidence>
<dbReference type="OrthoDB" id="5297572at2"/>
<accession>A0A1I4KAX8</accession>
<proteinExistence type="predicted"/>